<dbReference type="FunFam" id="3.40.30.10:FF:000001">
    <property type="entry name" value="Thioredoxin"/>
    <property type="match status" value="1"/>
</dbReference>
<feature type="non-terminal residue" evidence="6">
    <location>
        <position position="1"/>
    </location>
</feature>
<dbReference type="Pfam" id="PF00085">
    <property type="entry name" value="Thioredoxin"/>
    <property type="match status" value="1"/>
</dbReference>
<dbReference type="PROSITE" id="PS51352">
    <property type="entry name" value="THIOREDOXIN_2"/>
    <property type="match status" value="1"/>
</dbReference>
<dbReference type="PANTHER" id="PTHR45663:SF11">
    <property type="entry name" value="GEO12009P1"/>
    <property type="match status" value="1"/>
</dbReference>
<keyword evidence="3" id="KW-1015">Disulfide bond</keyword>
<dbReference type="AlphaFoldDB" id="A0A381PC54"/>
<dbReference type="GO" id="GO:0015035">
    <property type="term" value="F:protein-disulfide reductase activity"/>
    <property type="evidence" value="ECO:0007669"/>
    <property type="project" value="InterPro"/>
</dbReference>
<organism evidence="6">
    <name type="scientific">marine metagenome</name>
    <dbReference type="NCBI Taxonomy" id="408172"/>
    <lineage>
        <taxon>unclassified sequences</taxon>
        <taxon>metagenomes</taxon>
        <taxon>ecological metagenomes</taxon>
    </lineage>
</organism>
<dbReference type="InterPro" id="IPR013766">
    <property type="entry name" value="Thioredoxin_domain"/>
</dbReference>
<protein>
    <recommendedName>
        <fullName evidence="5">Thioredoxin domain-containing protein</fullName>
    </recommendedName>
</protein>
<evidence type="ECO:0000256" key="4">
    <source>
        <dbReference type="ARBA" id="ARBA00023284"/>
    </source>
</evidence>
<dbReference type="PANTHER" id="PTHR45663">
    <property type="entry name" value="GEO12009P1"/>
    <property type="match status" value="1"/>
</dbReference>
<evidence type="ECO:0000256" key="2">
    <source>
        <dbReference type="ARBA" id="ARBA00022982"/>
    </source>
</evidence>
<gene>
    <name evidence="6" type="ORF">METZ01_LOCUS17419</name>
</gene>
<dbReference type="SUPFAM" id="SSF52833">
    <property type="entry name" value="Thioredoxin-like"/>
    <property type="match status" value="1"/>
</dbReference>
<reference evidence="6" key="1">
    <citation type="submission" date="2018-05" db="EMBL/GenBank/DDBJ databases">
        <authorList>
            <person name="Lanie J.A."/>
            <person name="Ng W.-L."/>
            <person name="Kazmierczak K.M."/>
            <person name="Andrzejewski T.M."/>
            <person name="Davidsen T.M."/>
            <person name="Wayne K.J."/>
            <person name="Tettelin H."/>
            <person name="Glass J.I."/>
            <person name="Rusch D."/>
            <person name="Podicherti R."/>
            <person name="Tsui H.-C.T."/>
            <person name="Winkler M.E."/>
        </authorList>
    </citation>
    <scope>NUCLEOTIDE SEQUENCE</scope>
</reference>
<dbReference type="PROSITE" id="PS00194">
    <property type="entry name" value="THIOREDOXIN_1"/>
    <property type="match status" value="1"/>
</dbReference>
<accession>A0A381PC54</accession>
<dbReference type="Gene3D" id="2.30.30.380">
    <property type="entry name" value="Zn-finger domain of Sec23/24"/>
    <property type="match status" value="1"/>
</dbReference>
<dbReference type="GO" id="GO:0005737">
    <property type="term" value="C:cytoplasm"/>
    <property type="evidence" value="ECO:0007669"/>
    <property type="project" value="TreeGrafter"/>
</dbReference>
<evidence type="ECO:0000313" key="6">
    <source>
        <dbReference type="EMBL" id="SUZ64565.1"/>
    </source>
</evidence>
<keyword evidence="1" id="KW-0813">Transport</keyword>
<evidence type="ECO:0000259" key="5">
    <source>
        <dbReference type="PROSITE" id="PS51352"/>
    </source>
</evidence>
<dbReference type="EMBL" id="UINC01000938">
    <property type="protein sequence ID" value="SUZ64565.1"/>
    <property type="molecule type" value="Genomic_DNA"/>
</dbReference>
<keyword evidence="4" id="KW-0676">Redox-active center</keyword>
<dbReference type="NCBIfam" id="TIGR01068">
    <property type="entry name" value="thioredoxin"/>
    <property type="match status" value="1"/>
</dbReference>
<proteinExistence type="predicted"/>
<dbReference type="InterPro" id="IPR005746">
    <property type="entry name" value="Thioredoxin"/>
</dbReference>
<dbReference type="InterPro" id="IPR017937">
    <property type="entry name" value="Thioredoxin_CS"/>
</dbReference>
<dbReference type="CDD" id="cd02947">
    <property type="entry name" value="TRX_family"/>
    <property type="match status" value="1"/>
</dbReference>
<dbReference type="Gene3D" id="3.40.30.10">
    <property type="entry name" value="Glutaredoxin"/>
    <property type="match status" value="1"/>
</dbReference>
<evidence type="ECO:0000256" key="3">
    <source>
        <dbReference type="ARBA" id="ARBA00023157"/>
    </source>
</evidence>
<sequence length="252" mass="28087">VDPGKIKTGTEECFEFVSRVREGALERLARLDFTSEDPLLDTGYWSFPGVPKLGRLTMIQVRYDLFWVDQGLRTGSVRSCSKRNQRFRWRVMKRSLFRSGSVSEVSAKSNVTLRCPFCLTLNTVDLGKSGDRPTCGDCKKPLLLDRPVKVGGEDFDRVVLGSEAPVLVDFYADWCAPCKYVAPLMDELAQTHEGTLLVVKVDTDQAPDVSQQFEIRSIPTVILFKSGEEVGRSVGFEPEKLRAMAEEAVGPG</sequence>
<keyword evidence="2" id="KW-0249">Electron transport</keyword>
<name>A0A381PC54_9ZZZZ</name>
<feature type="domain" description="Thioredoxin" evidence="5">
    <location>
        <begin position="133"/>
        <end position="250"/>
    </location>
</feature>
<dbReference type="PRINTS" id="PR00421">
    <property type="entry name" value="THIOREDOXIN"/>
</dbReference>
<evidence type="ECO:0000256" key="1">
    <source>
        <dbReference type="ARBA" id="ARBA00022448"/>
    </source>
</evidence>
<dbReference type="InterPro" id="IPR036249">
    <property type="entry name" value="Thioredoxin-like_sf"/>
</dbReference>